<feature type="non-terminal residue" evidence="3">
    <location>
        <position position="273"/>
    </location>
</feature>
<reference evidence="3" key="1">
    <citation type="journal article" date="2014" name="Front. Microbiol.">
        <title>High frequency of phylogenetically diverse reductive dehalogenase-homologous genes in deep subseafloor sedimentary metagenomes.</title>
        <authorList>
            <person name="Kawai M."/>
            <person name="Futagami T."/>
            <person name="Toyoda A."/>
            <person name="Takaki Y."/>
            <person name="Nishi S."/>
            <person name="Hori S."/>
            <person name="Arai W."/>
            <person name="Tsubouchi T."/>
            <person name="Morono Y."/>
            <person name="Uchiyama I."/>
            <person name="Ito T."/>
            <person name="Fujiyama A."/>
            <person name="Inagaki F."/>
            <person name="Takami H."/>
        </authorList>
    </citation>
    <scope>NUCLEOTIDE SEQUENCE</scope>
    <source>
        <strain evidence="3">Expedition CK06-06</strain>
    </source>
</reference>
<organism evidence="3">
    <name type="scientific">marine sediment metagenome</name>
    <dbReference type="NCBI Taxonomy" id="412755"/>
    <lineage>
        <taxon>unclassified sequences</taxon>
        <taxon>metagenomes</taxon>
        <taxon>ecological metagenomes</taxon>
    </lineage>
</organism>
<dbReference type="SUPFAM" id="SSF103025">
    <property type="entry name" value="Folate-binding domain"/>
    <property type="match status" value="1"/>
</dbReference>
<dbReference type="PANTHER" id="PTHR43757">
    <property type="entry name" value="AMINOMETHYLTRANSFERASE"/>
    <property type="match status" value="1"/>
</dbReference>
<accession>X0VB23</accession>
<sequence length="273" mass="30884">IIDDIQVAKLAEDHFRLIVNASNTDKIKVWLSERVERLERFNCEITDMRYLPDEDDRRIILALQGTNGAEDILQNLTDFDLAELGYFKCAYVNLAIGAKTVRRLIQRTGYTGEDGFEIYLRPDEALAFWRKVTELGAEPAGLQARDSLRLEAGLPLYGHEWLEKGGPMPFEYKYGFALNLNHEGSFKGLYIGKRRAIARSRKSRRALVGIRMLDRIGVPHNRDKVFDDKGNEIGYVTSGVFSPSLNTALGLVCIDKKKANIGRILKIQIAGHD</sequence>
<dbReference type="InterPro" id="IPR028896">
    <property type="entry name" value="GcvT/YgfZ/DmdA"/>
</dbReference>
<dbReference type="GO" id="GO:0005829">
    <property type="term" value="C:cytosol"/>
    <property type="evidence" value="ECO:0007669"/>
    <property type="project" value="TreeGrafter"/>
</dbReference>
<dbReference type="Pfam" id="PF01571">
    <property type="entry name" value="GCV_T"/>
    <property type="match status" value="1"/>
</dbReference>
<dbReference type="InterPro" id="IPR029043">
    <property type="entry name" value="GcvT/YgfZ_C"/>
</dbReference>
<dbReference type="InterPro" id="IPR027266">
    <property type="entry name" value="TrmE/GcvT-like"/>
</dbReference>
<feature type="domain" description="GCVT N-terminal" evidence="1">
    <location>
        <begin position="1"/>
        <end position="180"/>
    </location>
</feature>
<dbReference type="Pfam" id="PF08669">
    <property type="entry name" value="GCV_T_C"/>
    <property type="match status" value="1"/>
</dbReference>
<dbReference type="PIRSF" id="PIRSF006487">
    <property type="entry name" value="GcvT"/>
    <property type="match status" value="1"/>
</dbReference>
<evidence type="ECO:0008006" key="4">
    <source>
        <dbReference type="Google" id="ProtNLM"/>
    </source>
</evidence>
<dbReference type="SUPFAM" id="SSF101790">
    <property type="entry name" value="Aminomethyltransferase beta-barrel domain"/>
    <property type="match status" value="1"/>
</dbReference>
<evidence type="ECO:0000313" key="3">
    <source>
        <dbReference type="EMBL" id="GAG08502.1"/>
    </source>
</evidence>
<protein>
    <recommendedName>
        <fullName evidence="4">Aminomethyltransferase folate-binding domain-containing protein</fullName>
    </recommendedName>
</protein>
<proteinExistence type="predicted"/>
<comment type="caution">
    <text evidence="3">The sequence shown here is derived from an EMBL/GenBank/DDBJ whole genome shotgun (WGS) entry which is preliminary data.</text>
</comment>
<gene>
    <name evidence="3" type="ORF">S01H1_33110</name>
</gene>
<dbReference type="InterPro" id="IPR006222">
    <property type="entry name" value="GCVT_N"/>
</dbReference>
<dbReference type="PANTHER" id="PTHR43757:SF2">
    <property type="entry name" value="AMINOMETHYLTRANSFERASE, MITOCHONDRIAL"/>
    <property type="match status" value="1"/>
</dbReference>
<evidence type="ECO:0000259" key="2">
    <source>
        <dbReference type="Pfam" id="PF08669"/>
    </source>
</evidence>
<dbReference type="InterPro" id="IPR013977">
    <property type="entry name" value="GcvT_C"/>
</dbReference>
<feature type="domain" description="Aminomethyltransferase C-terminal" evidence="2">
    <location>
        <begin position="205"/>
        <end position="271"/>
    </location>
</feature>
<feature type="non-terminal residue" evidence="3">
    <location>
        <position position="1"/>
    </location>
</feature>
<dbReference type="EMBL" id="BARS01020541">
    <property type="protein sequence ID" value="GAG08502.1"/>
    <property type="molecule type" value="Genomic_DNA"/>
</dbReference>
<dbReference type="Gene3D" id="3.30.1360.120">
    <property type="entry name" value="Probable tRNA modification gtpase trme, domain 1"/>
    <property type="match status" value="1"/>
</dbReference>
<evidence type="ECO:0000259" key="1">
    <source>
        <dbReference type="Pfam" id="PF01571"/>
    </source>
</evidence>
<name>X0VB23_9ZZZZ</name>
<dbReference type="AlphaFoldDB" id="X0VB23"/>